<reference evidence="1" key="1">
    <citation type="journal article" date="2019" name="bioRxiv">
        <title>The Genome of the Zebra Mussel, Dreissena polymorpha: A Resource for Invasive Species Research.</title>
        <authorList>
            <person name="McCartney M.A."/>
            <person name="Auch B."/>
            <person name="Kono T."/>
            <person name="Mallez S."/>
            <person name="Zhang Y."/>
            <person name="Obille A."/>
            <person name="Becker A."/>
            <person name="Abrahante J.E."/>
            <person name="Garbe J."/>
            <person name="Badalamenti J.P."/>
            <person name="Herman A."/>
            <person name="Mangelson H."/>
            <person name="Liachko I."/>
            <person name="Sullivan S."/>
            <person name="Sone E.D."/>
            <person name="Koren S."/>
            <person name="Silverstein K.A.T."/>
            <person name="Beckman K.B."/>
            <person name="Gohl D.M."/>
        </authorList>
    </citation>
    <scope>NUCLEOTIDE SEQUENCE</scope>
    <source>
        <strain evidence="1">Duluth1</strain>
        <tissue evidence="1">Whole animal</tissue>
    </source>
</reference>
<keyword evidence="2" id="KW-1185">Reference proteome</keyword>
<name>A0A9D4RRK7_DREPO</name>
<comment type="caution">
    <text evidence="1">The sequence shown here is derived from an EMBL/GenBank/DDBJ whole genome shotgun (WGS) entry which is preliminary data.</text>
</comment>
<organism evidence="1 2">
    <name type="scientific">Dreissena polymorpha</name>
    <name type="common">Zebra mussel</name>
    <name type="synonym">Mytilus polymorpha</name>
    <dbReference type="NCBI Taxonomy" id="45954"/>
    <lineage>
        <taxon>Eukaryota</taxon>
        <taxon>Metazoa</taxon>
        <taxon>Spiralia</taxon>
        <taxon>Lophotrochozoa</taxon>
        <taxon>Mollusca</taxon>
        <taxon>Bivalvia</taxon>
        <taxon>Autobranchia</taxon>
        <taxon>Heteroconchia</taxon>
        <taxon>Euheterodonta</taxon>
        <taxon>Imparidentia</taxon>
        <taxon>Neoheterodontei</taxon>
        <taxon>Myida</taxon>
        <taxon>Dreissenoidea</taxon>
        <taxon>Dreissenidae</taxon>
        <taxon>Dreissena</taxon>
    </lineage>
</organism>
<evidence type="ECO:0000313" key="1">
    <source>
        <dbReference type="EMBL" id="KAH3876047.1"/>
    </source>
</evidence>
<accession>A0A9D4RRK7</accession>
<reference evidence="1" key="2">
    <citation type="submission" date="2020-11" db="EMBL/GenBank/DDBJ databases">
        <authorList>
            <person name="McCartney M.A."/>
            <person name="Auch B."/>
            <person name="Kono T."/>
            <person name="Mallez S."/>
            <person name="Becker A."/>
            <person name="Gohl D.M."/>
            <person name="Silverstein K.A.T."/>
            <person name="Koren S."/>
            <person name="Bechman K.B."/>
            <person name="Herman A."/>
            <person name="Abrahante J.E."/>
            <person name="Garbe J."/>
        </authorList>
    </citation>
    <scope>NUCLEOTIDE SEQUENCE</scope>
    <source>
        <strain evidence="1">Duluth1</strain>
        <tissue evidence="1">Whole animal</tissue>
    </source>
</reference>
<protein>
    <submittedName>
        <fullName evidence="1">Uncharacterized protein</fullName>
    </submittedName>
</protein>
<dbReference type="AlphaFoldDB" id="A0A9D4RRK7"/>
<dbReference type="Proteomes" id="UP000828390">
    <property type="component" value="Unassembled WGS sequence"/>
</dbReference>
<gene>
    <name evidence="1" type="ORF">DPMN_039327</name>
</gene>
<dbReference type="EMBL" id="JAIWYP010000002">
    <property type="protein sequence ID" value="KAH3876047.1"/>
    <property type="molecule type" value="Genomic_DNA"/>
</dbReference>
<proteinExistence type="predicted"/>
<evidence type="ECO:0000313" key="2">
    <source>
        <dbReference type="Proteomes" id="UP000828390"/>
    </source>
</evidence>
<sequence length="126" mass="14878">MDIWCSWVFVEGNQSNKIEVLFHCGRKGVVLKVKASRECKKIVSSPQERSWKPRSLPMECHSHKLVTKRLLIWGSASPFNRWPGDSRSYLDTVDRSIIPFSSSWWKKWKSAFEKKRMGLRLEDFFD</sequence>